<reference evidence="2" key="1">
    <citation type="submission" date="2011-01" db="EMBL/GenBank/DDBJ databases">
        <title>Complete sequence of chromosome of Acidobacterium sp. MP5ACTX9.</title>
        <authorList>
            <consortium name="US DOE Joint Genome Institute"/>
            <person name="Lucas S."/>
            <person name="Copeland A."/>
            <person name="Lapidus A."/>
            <person name="Cheng J.-F."/>
            <person name="Goodwin L."/>
            <person name="Pitluck S."/>
            <person name="Teshima H."/>
            <person name="Detter J.C."/>
            <person name="Han C."/>
            <person name="Tapia R."/>
            <person name="Land M."/>
            <person name="Hauser L."/>
            <person name="Kyrpides N."/>
            <person name="Ivanova N."/>
            <person name="Ovchinnikova G."/>
            <person name="Pagani I."/>
            <person name="Rawat S.R."/>
            <person name="Mannisto M."/>
            <person name="Haggblom M.M."/>
            <person name="Woyke T."/>
        </authorList>
    </citation>
    <scope>NUCLEOTIDE SEQUENCE [LARGE SCALE GENOMIC DNA]</scope>
    <source>
        <strain evidence="2">MP5ACTX9</strain>
    </source>
</reference>
<dbReference type="KEGG" id="acm:AciX9_2039"/>
<accession>E8X1D0</accession>
<keyword evidence="2" id="KW-1185">Reference proteome</keyword>
<dbReference type="AlphaFoldDB" id="E8X1D0"/>
<dbReference type="InterPro" id="IPR003805">
    <property type="entry name" value="CobS"/>
</dbReference>
<protein>
    <submittedName>
        <fullName evidence="1">Uncharacterized protein</fullName>
    </submittedName>
</protein>
<evidence type="ECO:0000313" key="1">
    <source>
        <dbReference type="EMBL" id="ADW69084.1"/>
    </source>
</evidence>
<organism evidence="2">
    <name type="scientific">Granulicella tundricola (strain ATCC BAA-1859 / DSM 23138 / MP5ACTX9)</name>
    <dbReference type="NCBI Taxonomy" id="1198114"/>
    <lineage>
        <taxon>Bacteria</taxon>
        <taxon>Pseudomonadati</taxon>
        <taxon>Acidobacteriota</taxon>
        <taxon>Terriglobia</taxon>
        <taxon>Terriglobales</taxon>
        <taxon>Acidobacteriaceae</taxon>
        <taxon>Granulicella</taxon>
    </lineage>
</organism>
<dbReference type="GO" id="GO:0008818">
    <property type="term" value="F:cobalamin 5'-phosphate synthase activity"/>
    <property type="evidence" value="ECO:0007669"/>
    <property type="project" value="InterPro"/>
</dbReference>
<dbReference type="Pfam" id="PF02654">
    <property type="entry name" value="CobS"/>
    <property type="match status" value="1"/>
</dbReference>
<dbReference type="STRING" id="1198114.AciX9_2039"/>
<dbReference type="UniPathway" id="UPA00148">
    <property type="reaction ID" value="UER00238"/>
</dbReference>
<sequence length="68" mass="7109">MVQSVVICGAIVVFSLHRNAAIPIAVTLLTTTACAAYLNHRIHGITGDCFGTTTQLVEIAVLTAGAWI</sequence>
<proteinExistence type="predicted"/>
<gene>
    <name evidence="1" type="ordered locus">AciX9_2039</name>
</gene>
<evidence type="ECO:0000313" key="2">
    <source>
        <dbReference type="Proteomes" id="UP000000343"/>
    </source>
</evidence>
<dbReference type="EMBL" id="CP002480">
    <property type="protein sequence ID" value="ADW69084.1"/>
    <property type="molecule type" value="Genomic_DNA"/>
</dbReference>
<dbReference type="Proteomes" id="UP000000343">
    <property type="component" value="Chromosome"/>
</dbReference>
<name>E8X1D0_GRATM</name>
<dbReference type="PaxDb" id="1198114-AciX9_2039"/>
<dbReference type="GO" id="GO:0009236">
    <property type="term" value="P:cobalamin biosynthetic process"/>
    <property type="evidence" value="ECO:0007669"/>
    <property type="project" value="UniProtKB-UniPathway"/>
</dbReference>
<dbReference type="HOGENOM" id="CLU_2788057_0_0_0"/>
<dbReference type="GO" id="GO:0051073">
    <property type="term" value="F:adenosylcobinamide-GDP ribazoletransferase activity"/>
    <property type="evidence" value="ECO:0007669"/>
    <property type="project" value="InterPro"/>
</dbReference>